<evidence type="ECO:0000313" key="1">
    <source>
        <dbReference type="Ensembl" id="ENSPTEP00000002937.1"/>
    </source>
</evidence>
<dbReference type="Proteomes" id="UP000694416">
    <property type="component" value="Unplaced"/>
</dbReference>
<keyword evidence="2" id="KW-1185">Reference proteome</keyword>
<dbReference type="AlphaFoldDB" id="A0A8C9GD38"/>
<protein>
    <submittedName>
        <fullName evidence="1">Uncharacterized protein</fullName>
    </submittedName>
</protein>
<name>A0A8C9GD38_9PRIM</name>
<evidence type="ECO:0000313" key="2">
    <source>
        <dbReference type="Proteomes" id="UP000694416"/>
    </source>
</evidence>
<dbReference type="Ensembl" id="ENSPTET00000004601.1">
    <property type="protein sequence ID" value="ENSPTEP00000002937.1"/>
    <property type="gene ID" value="ENSPTEG00000003476.1"/>
</dbReference>
<proteinExistence type="predicted"/>
<accession>A0A8C9GD38</accession>
<reference evidence="1" key="2">
    <citation type="submission" date="2025-09" db="UniProtKB">
        <authorList>
            <consortium name="Ensembl"/>
        </authorList>
    </citation>
    <scope>IDENTIFICATION</scope>
</reference>
<sequence length="108" mass="11874">MAGADENRQLCARCRASRLWDSKVKNARKGSPLQDKRTRAGGGAPLLMETCLGLVSFVSNEARLGYSMTDQGRNGLLAAFWELSPLRRPSDVGSESLAVMQSRCWREA</sequence>
<organism evidence="1 2">
    <name type="scientific">Piliocolobus tephrosceles</name>
    <name type="common">Ugandan red Colobus</name>
    <dbReference type="NCBI Taxonomy" id="591936"/>
    <lineage>
        <taxon>Eukaryota</taxon>
        <taxon>Metazoa</taxon>
        <taxon>Chordata</taxon>
        <taxon>Craniata</taxon>
        <taxon>Vertebrata</taxon>
        <taxon>Euteleostomi</taxon>
        <taxon>Mammalia</taxon>
        <taxon>Eutheria</taxon>
        <taxon>Euarchontoglires</taxon>
        <taxon>Primates</taxon>
        <taxon>Haplorrhini</taxon>
        <taxon>Catarrhini</taxon>
        <taxon>Cercopithecidae</taxon>
        <taxon>Colobinae</taxon>
        <taxon>Piliocolobus</taxon>
    </lineage>
</organism>
<reference evidence="1" key="1">
    <citation type="submission" date="2025-08" db="UniProtKB">
        <authorList>
            <consortium name="Ensembl"/>
        </authorList>
    </citation>
    <scope>IDENTIFICATION</scope>
</reference>